<dbReference type="STRING" id="45354.A0A1L0D780"/>
<evidence type="ECO:0000313" key="3">
    <source>
        <dbReference type="EMBL" id="SGZ47921.1"/>
    </source>
</evidence>
<organism evidence="3 4">
    <name type="scientific">Sungouiella intermedia</name>
    <dbReference type="NCBI Taxonomy" id="45354"/>
    <lineage>
        <taxon>Eukaryota</taxon>
        <taxon>Fungi</taxon>
        <taxon>Dikarya</taxon>
        <taxon>Ascomycota</taxon>
        <taxon>Saccharomycotina</taxon>
        <taxon>Pichiomycetes</taxon>
        <taxon>Metschnikowiaceae</taxon>
        <taxon>Sungouiella</taxon>
    </lineage>
</organism>
<evidence type="ECO:0000313" key="4">
    <source>
        <dbReference type="Proteomes" id="UP000182334"/>
    </source>
</evidence>
<dbReference type="EMBL" id="LT635756">
    <property type="protein sequence ID" value="SGZ47921.1"/>
    <property type="molecule type" value="Genomic_DNA"/>
</dbReference>
<sequence length="81" mass="9128">MKLLFSLGGTKKADDSSILATVVLEEFVHDQDEDEYVFEVTSDHASEVKKLVIPSLRTQLMKFQNDLISAHEKDIQHSSGH</sequence>
<dbReference type="InterPro" id="IPR015310">
    <property type="entry name" value="AHSA1-like_N"/>
</dbReference>
<keyword evidence="4" id="KW-1185">Reference proteome</keyword>
<feature type="domain" description="Activator of Hsp90 ATPase AHSA1-like N-terminal" evidence="2">
    <location>
        <begin position="2"/>
        <end position="71"/>
    </location>
</feature>
<dbReference type="GO" id="GO:0051087">
    <property type="term" value="F:protein-folding chaperone binding"/>
    <property type="evidence" value="ECO:0007669"/>
    <property type="project" value="InterPro"/>
</dbReference>
<dbReference type="SUPFAM" id="SSF103111">
    <property type="entry name" value="Activator of Hsp90 ATPase, Aha1"/>
    <property type="match status" value="1"/>
</dbReference>
<comment type="similarity">
    <text evidence="1">Belongs to the AHA1 family.</text>
</comment>
<reference evidence="3 4" key="1">
    <citation type="submission" date="2016-10" db="EMBL/GenBank/DDBJ databases">
        <authorList>
            <person name="de Groot N.N."/>
        </authorList>
    </citation>
    <scope>NUCLEOTIDE SEQUENCE [LARGE SCALE GENOMIC DNA]</scope>
    <source>
        <strain evidence="3 4">CBS 141442</strain>
    </source>
</reference>
<evidence type="ECO:0000259" key="2">
    <source>
        <dbReference type="Pfam" id="PF09229"/>
    </source>
</evidence>
<dbReference type="Gene3D" id="3.15.10.20">
    <property type="entry name" value="Activator of Hsp90 ATPase Aha1, N-terminal domain"/>
    <property type="match status" value="1"/>
</dbReference>
<gene>
    <name evidence="3" type="ORF">SAMEA4029010_CIC11G00000002031</name>
</gene>
<protein>
    <submittedName>
        <fullName evidence="3">CIC11C00000002031</fullName>
    </submittedName>
</protein>
<proteinExistence type="inferred from homology"/>
<dbReference type="GO" id="GO:0001671">
    <property type="term" value="F:ATPase activator activity"/>
    <property type="evidence" value="ECO:0007669"/>
    <property type="project" value="InterPro"/>
</dbReference>
<accession>A0A1L0D780</accession>
<dbReference type="AlphaFoldDB" id="A0A1L0D780"/>
<evidence type="ECO:0000256" key="1">
    <source>
        <dbReference type="ARBA" id="ARBA00006817"/>
    </source>
</evidence>
<dbReference type="Proteomes" id="UP000182334">
    <property type="component" value="Chromosome I"/>
</dbReference>
<dbReference type="InterPro" id="IPR036338">
    <property type="entry name" value="Aha1"/>
</dbReference>
<name>A0A1L0D780_9ASCO</name>
<dbReference type="OrthoDB" id="567237at2759"/>
<dbReference type="Pfam" id="PF09229">
    <property type="entry name" value="Aha1_N"/>
    <property type="match status" value="1"/>
</dbReference>